<accession>A0A0F9BB77</accession>
<name>A0A0F9BB77_9ZZZZ</name>
<gene>
    <name evidence="3" type="ORF">LCGC14_2549270</name>
</gene>
<comment type="caution">
    <text evidence="3">The sequence shown here is derived from an EMBL/GenBank/DDBJ whole genome shotgun (WGS) entry which is preliminary data.</text>
</comment>
<sequence>MADDSKNSHPTAVNRALPNKGDEHKASHSDALALPSHVAGSGTLNRLIATARDYAKVSTAENTNKAYASDWTYFLGNIAPILVIPLVTAFYLPFYRRLNIRT</sequence>
<reference evidence="3" key="1">
    <citation type="journal article" date="2015" name="Nature">
        <title>Complex archaea that bridge the gap between prokaryotes and eukaryotes.</title>
        <authorList>
            <person name="Spang A."/>
            <person name="Saw J.H."/>
            <person name="Jorgensen S.L."/>
            <person name="Zaremba-Niedzwiedzka K."/>
            <person name="Martijn J."/>
            <person name="Lind A.E."/>
            <person name="van Eijk R."/>
            <person name="Schleper C."/>
            <person name="Guy L."/>
            <person name="Ettema T.J."/>
        </authorList>
    </citation>
    <scope>NUCLEOTIDE SEQUENCE</scope>
</reference>
<evidence type="ECO:0000256" key="2">
    <source>
        <dbReference type="SAM" id="Phobius"/>
    </source>
</evidence>
<dbReference type="AlphaFoldDB" id="A0A0F9BB77"/>
<evidence type="ECO:0000256" key="1">
    <source>
        <dbReference type="SAM" id="MobiDB-lite"/>
    </source>
</evidence>
<protein>
    <submittedName>
        <fullName evidence="3">Uncharacterized protein</fullName>
    </submittedName>
</protein>
<keyword evidence="2" id="KW-0812">Transmembrane</keyword>
<keyword evidence="2" id="KW-0472">Membrane</keyword>
<keyword evidence="2" id="KW-1133">Transmembrane helix</keyword>
<feature type="non-terminal residue" evidence="3">
    <location>
        <position position="102"/>
    </location>
</feature>
<proteinExistence type="predicted"/>
<feature type="region of interest" description="Disordered" evidence="1">
    <location>
        <begin position="1"/>
        <end position="32"/>
    </location>
</feature>
<organism evidence="3">
    <name type="scientific">marine sediment metagenome</name>
    <dbReference type="NCBI Taxonomy" id="412755"/>
    <lineage>
        <taxon>unclassified sequences</taxon>
        <taxon>metagenomes</taxon>
        <taxon>ecological metagenomes</taxon>
    </lineage>
</organism>
<evidence type="ECO:0000313" key="3">
    <source>
        <dbReference type="EMBL" id="KKL11092.1"/>
    </source>
</evidence>
<dbReference type="EMBL" id="LAZR01041794">
    <property type="protein sequence ID" value="KKL11092.1"/>
    <property type="molecule type" value="Genomic_DNA"/>
</dbReference>
<feature type="transmembrane region" description="Helical" evidence="2">
    <location>
        <begin position="71"/>
        <end position="92"/>
    </location>
</feature>